<dbReference type="InterPro" id="IPR045864">
    <property type="entry name" value="aa-tRNA-synth_II/BPL/LPL"/>
</dbReference>
<sequence length="435" mass="51656">MNKINLLVLISLTFIILLNPKMKVGKLKSRKNTGLLYPYFKNKSYRLNRYIFIKPIKNINLNYQKQKKMNLTHEICILNCSEKLIDYKLAFQLQNILHRSKIIMKNKNEVQISNHLELKKLKNFKENMEKYDFCFILQHTPCYTLGSVANCSDILLDNENYYIEELGDLYNNSDSNEIIHLMNICETIQDKINQSDIYNENTNYFHNFLKHCRQRKIPIYRVNRGGKATYHGPGQLVLYFIFNLKNYPSNYNERIINMHYKYTNKEGFPSKTSEYEKNNIYTNSNIKENISSIERTFDLRTTINNFQKIGMETLQKFNIKTHCKKDTIGIFYKDKKIISIGLKITKYISMHGLSLNFNLDNNFLKYLLSCGMNHNDYISMHEINEMKKKNYNYQKGKIASSSNILNELTLNITESLKKVFNVKVRKIKDIREIFY</sequence>
<dbReference type="EC" id="2.3.1.181" evidence="3"/>
<dbReference type="GO" id="GO:0016779">
    <property type="term" value="F:nucleotidyltransferase activity"/>
    <property type="evidence" value="ECO:0007669"/>
    <property type="project" value="UniProtKB-KW"/>
</dbReference>
<name>A0A060RRU3_PLARE</name>
<proteinExistence type="predicted"/>
<protein>
    <submittedName>
        <fullName evidence="3">Lipoate-protein ligase B, putative</fullName>
        <ecNumber evidence="3">2.3.1.181</ecNumber>
        <ecNumber evidence="3">2.7.7.63</ecNumber>
    </submittedName>
</protein>
<dbReference type="Pfam" id="PF21948">
    <property type="entry name" value="LplA-B_cat"/>
    <property type="match status" value="2"/>
</dbReference>
<keyword evidence="3" id="KW-0436">Ligase</keyword>
<dbReference type="SUPFAM" id="SSF55681">
    <property type="entry name" value="Class II aaRS and biotin synthetases"/>
    <property type="match status" value="1"/>
</dbReference>
<dbReference type="Proteomes" id="UP000027581">
    <property type="component" value="Unassembled WGS sequence"/>
</dbReference>
<accession>A0A060RRU3</accession>
<feature type="signal peptide" evidence="1">
    <location>
        <begin position="1"/>
        <end position="20"/>
    </location>
</feature>
<reference evidence="3" key="1">
    <citation type="submission" date="2014-01" db="EMBL/GenBank/DDBJ databases">
        <authorList>
            <person name="Aslett M."/>
        </authorList>
    </citation>
    <scope>NUCLEOTIDE SEQUENCE</scope>
    <source>
        <strain evidence="3">CDC</strain>
    </source>
</reference>
<dbReference type="VEuPathDB" id="PlasmoDB:PRCDC_0822900"/>
<dbReference type="PROSITE" id="PS01313">
    <property type="entry name" value="LIPB"/>
    <property type="match status" value="1"/>
</dbReference>
<dbReference type="InterPro" id="IPR004143">
    <property type="entry name" value="BPL_LPL_catalytic"/>
</dbReference>
<dbReference type="GO" id="GO:0009249">
    <property type="term" value="P:protein lipoylation"/>
    <property type="evidence" value="ECO:0007669"/>
    <property type="project" value="InterPro"/>
</dbReference>
<feature type="domain" description="BPL/LPL catalytic" evidence="2">
    <location>
        <begin position="171"/>
        <end position="424"/>
    </location>
</feature>
<evidence type="ECO:0000259" key="2">
    <source>
        <dbReference type="PROSITE" id="PS51733"/>
    </source>
</evidence>
<keyword evidence="3" id="KW-0548">Nucleotidyltransferase</keyword>
<dbReference type="PANTHER" id="PTHR10993:SF7">
    <property type="entry name" value="LIPOYLTRANSFERASE 2, MITOCHONDRIAL-RELATED"/>
    <property type="match status" value="1"/>
</dbReference>
<evidence type="ECO:0000313" key="4">
    <source>
        <dbReference type="Proteomes" id="UP000027581"/>
    </source>
</evidence>
<feature type="chain" id="PRO_5001590136" evidence="1">
    <location>
        <begin position="21"/>
        <end position="435"/>
    </location>
</feature>
<dbReference type="PANTHER" id="PTHR10993">
    <property type="entry name" value="OCTANOYLTRANSFERASE"/>
    <property type="match status" value="1"/>
</dbReference>
<gene>
    <name evidence="3" type="primary">LipB</name>
    <name evidence="3" type="ORF">PRCDC_0822900</name>
</gene>
<reference evidence="3" key="2">
    <citation type="submission" date="2014-05" db="EMBL/GenBank/DDBJ databases">
        <title>The genome sequences of chimpanzee malaria parasites reveal the path to human adaptation.</title>
        <authorList>
            <person name="Otto T.D."/>
            <person name="Rayner J.C."/>
            <person name="Boehme U."/>
            <person name="Pain A."/>
            <person name="Spottiswoode N."/>
            <person name="Sanders M."/>
            <person name="Quail M."/>
            <person name="Ollomo B."/>
            <person name="Renaud F."/>
            <person name="Thomas A.W."/>
            <person name="Prugnolle F."/>
            <person name="Conway D.J."/>
            <person name="Newbold C."/>
            <person name="Berriman M."/>
        </authorList>
    </citation>
    <scope>NUCLEOTIDE SEQUENCE [LARGE SCALE GENOMIC DNA]</scope>
    <source>
        <strain evidence="3">CDC</strain>
    </source>
</reference>
<dbReference type="AlphaFoldDB" id="A0A060RRU3"/>
<keyword evidence="3" id="KW-0808">Transferase</keyword>
<dbReference type="Gene3D" id="3.30.930.10">
    <property type="entry name" value="Bira Bifunctional Protein, Domain 2"/>
    <property type="match status" value="1"/>
</dbReference>
<dbReference type="VEuPathDB" id="PlasmoDB:PRG01_0826500"/>
<evidence type="ECO:0000313" key="3">
    <source>
        <dbReference type="EMBL" id="CDO64004.1"/>
    </source>
</evidence>
<evidence type="ECO:0000256" key="1">
    <source>
        <dbReference type="SAM" id="SignalP"/>
    </source>
</evidence>
<dbReference type="PROSITE" id="PS51733">
    <property type="entry name" value="BPL_LPL_CATALYTIC"/>
    <property type="match status" value="1"/>
</dbReference>
<organism evidence="3 4">
    <name type="scientific">Plasmodium reichenowi</name>
    <dbReference type="NCBI Taxonomy" id="5854"/>
    <lineage>
        <taxon>Eukaryota</taxon>
        <taxon>Sar</taxon>
        <taxon>Alveolata</taxon>
        <taxon>Apicomplexa</taxon>
        <taxon>Aconoidasida</taxon>
        <taxon>Haemosporida</taxon>
        <taxon>Plasmodiidae</taxon>
        <taxon>Plasmodium</taxon>
        <taxon>Plasmodium (Laverania)</taxon>
    </lineage>
</organism>
<dbReference type="GO" id="GO:0033819">
    <property type="term" value="F:lipoyl(octanoyl) transferase activity"/>
    <property type="evidence" value="ECO:0007669"/>
    <property type="project" value="UniProtKB-EC"/>
</dbReference>
<keyword evidence="4" id="KW-1185">Reference proteome</keyword>
<keyword evidence="3" id="KW-0012">Acyltransferase</keyword>
<dbReference type="GO" id="GO:0016874">
    <property type="term" value="F:ligase activity"/>
    <property type="evidence" value="ECO:0007669"/>
    <property type="project" value="UniProtKB-KW"/>
</dbReference>
<dbReference type="EMBL" id="HG810769">
    <property type="protein sequence ID" value="CDO64004.1"/>
    <property type="molecule type" value="Genomic_DNA"/>
</dbReference>
<keyword evidence="1" id="KW-0732">Signal</keyword>
<dbReference type="InterPro" id="IPR020605">
    <property type="entry name" value="Octanoyltransferase_CS"/>
</dbReference>
<dbReference type="EC" id="2.7.7.63" evidence="3"/>
<dbReference type="PhylomeDB" id="A0A060RRU3"/>